<gene>
    <name evidence="10" type="ORF">ASILVAE211_12760</name>
</gene>
<keyword evidence="1 6" id="KW-0597">Phosphoprotein</keyword>
<dbReference type="InterPro" id="IPR011006">
    <property type="entry name" value="CheY-like_superfamily"/>
</dbReference>
<evidence type="ECO:0000256" key="1">
    <source>
        <dbReference type="ARBA" id="ARBA00022553"/>
    </source>
</evidence>
<dbReference type="CDD" id="cd00383">
    <property type="entry name" value="trans_reg_C"/>
    <property type="match status" value="1"/>
</dbReference>
<evidence type="ECO:0000259" key="9">
    <source>
        <dbReference type="PROSITE" id="PS51755"/>
    </source>
</evidence>
<dbReference type="SUPFAM" id="SSF52172">
    <property type="entry name" value="CheY-like"/>
    <property type="match status" value="1"/>
</dbReference>
<dbReference type="RefSeq" id="WP_227321714.1">
    <property type="nucleotide sequence ID" value="NZ_JAESVB010000005.1"/>
</dbReference>
<evidence type="ECO:0000256" key="6">
    <source>
        <dbReference type="PROSITE-ProRule" id="PRU00169"/>
    </source>
</evidence>
<name>A0A963YS89_9PROT</name>
<dbReference type="PROSITE" id="PS50110">
    <property type="entry name" value="RESPONSE_REGULATORY"/>
    <property type="match status" value="1"/>
</dbReference>
<keyword evidence="2" id="KW-0902">Two-component regulatory system</keyword>
<dbReference type="SMART" id="SM00448">
    <property type="entry name" value="REC"/>
    <property type="match status" value="1"/>
</dbReference>
<feature type="domain" description="Response regulatory" evidence="8">
    <location>
        <begin position="2"/>
        <end position="116"/>
    </location>
</feature>
<keyword evidence="11" id="KW-1185">Reference proteome</keyword>
<dbReference type="Gene3D" id="1.10.10.10">
    <property type="entry name" value="Winged helix-like DNA-binding domain superfamily/Winged helix DNA-binding domain"/>
    <property type="match status" value="1"/>
</dbReference>
<dbReference type="Gene3D" id="6.10.250.690">
    <property type="match status" value="1"/>
</dbReference>
<protein>
    <submittedName>
        <fullName evidence="10">Response regulator transcription factor</fullName>
    </submittedName>
</protein>
<evidence type="ECO:0000259" key="8">
    <source>
        <dbReference type="PROSITE" id="PS50110"/>
    </source>
</evidence>
<dbReference type="GO" id="GO:0005829">
    <property type="term" value="C:cytosol"/>
    <property type="evidence" value="ECO:0007669"/>
    <property type="project" value="TreeGrafter"/>
</dbReference>
<reference evidence="10" key="1">
    <citation type="journal article" date="2021" name="Microorganisms">
        <title>Acidisoma silvae sp. nov. and Acidisomacellulosilytica sp. nov., Two Acidophilic Bacteria Isolated from Decaying Wood, Hydrolyzing Cellulose and Producing Poly-3-hydroxybutyrate.</title>
        <authorList>
            <person name="Mieszkin S."/>
            <person name="Pouder E."/>
            <person name="Uroz S."/>
            <person name="Simon-Colin C."/>
            <person name="Alain K."/>
        </authorList>
    </citation>
    <scope>NUCLEOTIDE SEQUENCE</scope>
    <source>
        <strain evidence="10">HW T2.11</strain>
    </source>
</reference>
<comment type="caution">
    <text evidence="10">The sequence shown here is derived from an EMBL/GenBank/DDBJ whole genome shotgun (WGS) entry which is preliminary data.</text>
</comment>
<proteinExistence type="predicted"/>
<dbReference type="PANTHER" id="PTHR48111">
    <property type="entry name" value="REGULATOR OF RPOS"/>
    <property type="match status" value="1"/>
</dbReference>
<evidence type="ECO:0000256" key="5">
    <source>
        <dbReference type="ARBA" id="ARBA00023163"/>
    </source>
</evidence>
<organism evidence="10 11">
    <name type="scientific">Acidisoma silvae</name>
    <dbReference type="NCBI Taxonomy" id="2802396"/>
    <lineage>
        <taxon>Bacteria</taxon>
        <taxon>Pseudomonadati</taxon>
        <taxon>Pseudomonadota</taxon>
        <taxon>Alphaproteobacteria</taxon>
        <taxon>Acetobacterales</taxon>
        <taxon>Acidocellaceae</taxon>
        <taxon>Acidisoma</taxon>
    </lineage>
</organism>
<dbReference type="PROSITE" id="PS51755">
    <property type="entry name" value="OMPR_PHOB"/>
    <property type="match status" value="1"/>
</dbReference>
<feature type="modified residue" description="4-aspartylphosphate" evidence="6">
    <location>
        <position position="51"/>
    </location>
</feature>
<keyword evidence="3" id="KW-0805">Transcription regulation</keyword>
<dbReference type="Pfam" id="PF00072">
    <property type="entry name" value="Response_reg"/>
    <property type="match status" value="1"/>
</dbReference>
<dbReference type="FunFam" id="1.10.10.10:FF:000005">
    <property type="entry name" value="Two-component system response regulator"/>
    <property type="match status" value="1"/>
</dbReference>
<dbReference type="AlphaFoldDB" id="A0A963YS89"/>
<evidence type="ECO:0000313" key="10">
    <source>
        <dbReference type="EMBL" id="MCB8876056.1"/>
    </source>
</evidence>
<dbReference type="InterPro" id="IPR039420">
    <property type="entry name" value="WalR-like"/>
</dbReference>
<evidence type="ECO:0000256" key="7">
    <source>
        <dbReference type="PROSITE-ProRule" id="PRU01091"/>
    </source>
</evidence>
<dbReference type="Proteomes" id="UP000708298">
    <property type="component" value="Unassembled WGS sequence"/>
</dbReference>
<accession>A0A963YS89</accession>
<dbReference type="Pfam" id="PF00486">
    <property type="entry name" value="Trans_reg_C"/>
    <property type="match status" value="1"/>
</dbReference>
<dbReference type="EMBL" id="JAESVB010000005">
    <property type="protein sequence ID" value="MCB8876056.1"/>
    <property type="molecule type" value="Genomic_DNA"/>
</dbReference>
<dbReference type="SMART" id="SM00862">
    <property type="entry name" value="Trans_reg_C"/>
    <property type="match status" value="1"/>
</dbReference>
<dbReference type="PANTHER" id="PTHR48111:SF76">
    <property type="entry name" value="TWO-COMPONENT RESPONSE REGULATOR"/>
    <property type="match status" value="1"/>
</dbReference>
<dbReference type="GO" id="GO:0000976">
    <property type="term" value="F:transcription cis-regulatory region binding"/>
    <property type="evidence" value="ECO:0007669"/>
    <property type="project" value="TreeGrafter"/>
</dbReference>
<dbReference type="InterPro" id="IPR001789">
    <property type="entry name" value="Sig_transdc_resp-reg_receiver"/>
</dbReference>
<feature type="DNA-binding region" description="OmpR/PhoB-type" evidence="7">
    <location>
        <begin position="125"/>
        <end position="223"/>
    </location>
</feature>
<dbReference type="GO" id="GO:0000156">
    <property type="term" value="F:phosphorelay response regulator activity"/>
    <property type="evidence" value="ECO:0007669"/>
    <property type="project" value="TreeGrafter"/>
</dbReference>
<dbReference type="GO" id="GO:0006355">
    <property type="term" value="P:regulation of DNA-templated transcription"/>
    <property type="evidence" value="ECO:0007669"/>
    <property type="project" value="InterPro"/>
</dbReference>
<evidence type="ECO:0000313" key="11">
    <source>
        <dbReference type="Proteomes" id="UP000708298"/>
    </source>
</evidence>
<keyword evidence="5" id="KW-0804">Transcription</keyword>
<dbReference type="GO" id="GO:0032993">
    <property type="term" value="C:protein-DNA complex"/>
    <property type="evidence" value="ECO:0007669"/>
    <property type="project" value="TreeGrafter"/>
</dbReference>
<dbReference type="InterPro" id="IPR036388">
    <property type="entry name" value="WH-like_DNA-bd_sf"/>
</dbReference>
<dbReference type="InterPro" id="IPR001867">
    <property type="entry name" value="OmpR/PhoB-type_DNA-bd"/>
</dbReference>
<feature type="domain" description="OmpR/PhoB-type" evidence="9">
    <location>
        <begin position="125"/>
        <end position="223"/>
    </location>
</feature>
<evidence type="ECO:0000256" key="4">
    <source>
        <dbReference type="ARBA" id="ARBA00023125"/>
    </source>
</evidence>
<evidence type="ECO:0000256" key="2">
    <source>
        <dbReference type="ARBA" id="ARBA00023012"/>
    </source>
</evidence>
<dbReference type="Gene3D" id="3.40.50.2300">
    <property type="match status" value="1"/>
</dbReference>
<keyword evidence="4 7" id="KW-0238">DNA-binding</keyword>
<sequence>MRLLVIEDDDPTASYLVRGLTESGHVVDRARNGEDGLALALEGLYTVIILDRRLPILDGIGVVVSLRKADIVTPVLMVSAIAGMTDRVDGMRAGCDDYLAKPYAFAEVLARVEALARRADRGRRQSQLVVGDLMLDPAIRQAMRGGQEIHLQHRECLLLELLMRHAGQVVTRSMLLEAAWDYDFDPRGNIIDMHIHRLRQRIDDGHAHKLIQTVRGAGYMISAEAATER</sequence>
<reference evidence="10" key="2">
    <citation type="submission" date="2021-01" db="EMBL/GenBank/DDBJ databases">
        <authorList>
            <person name="Mieszkin S."/>
            <person name="Pouder E."/>
            <person name="Alain K."/>
        </authorList>
    </citation>
    <scope>NUCLEOTIDE SEQUENCE</scope>
    <source>
        <strain evidence="10">HW T2.11</strain>
    </source>
</reference>
<evidence type="ECO:0000256" key="3">
    <source>
        <dbReference type="ARBA" id="ARBA00023015"/>
    </source>
</evidence>